<dbReference type="InterPro" id="IPR005297">
    <property type="entry name" value="Lipoprotein_repeat"/>
</dbReference>
<keyword evidence="2" id="KW-0732">Signal</keyword>
<dbReference type="PANTHER" id="PTHR39335:SF1">
    <property type="entry name" value="BLL4220 PROTEIN"/>
    <property type="match status" value="1"/>
</dbReference>
<evidence type="ECO:0000313" key="3">
    <source>
        <dbReference type="EMBL" id="SAL86015.1"/>
    </source>
</evidence>
<comment type="caution">
    <text evidence="3">The sequence shown here is derived from an EMBL/GenBank/DDBJ whole genome shotgun (WGS) entry which is preliminary data.</text>
</comment>
<keyword evidence="3" id="KW-0449">Lipoprotein</keyword>
<accession>A0A158KYG9</accession>
<dbReference type="AlphaFoldDB" id="A0A158KYG9"/>
<reference evidence="3" key="1">
    <citation type="submission" date="2016-01" db="EMBL/GenBank/DDBJ databases">
        <authorList>
            <person name="Peeters C."/>
        </authorList>
    </citation>
    <scope>NUCLEOTIDE SEQUENCE [LARGE SCALE GENOMIC DNA]</scope>
    <source>
        <strain evidence="3">LMG 22940</strain>
    </source>
</reference>
<proteinExistence type="predicted"/>
<feature type="chain" id="PRO_5011118587" evidence="2">
    <location>
        <begin position="20"/>
        <end position="119"/>
    </location>
</feature>
<feature type="signal peptide" evidence="2">
    <location>
        <begin position="1"/>
        <end position="19"/>
    </location>
</feature>
<evidence type="ECO:0000256" key="2">
    <source>
        <dbReference type="SAM" id="SignalP"/>
    </source>
</evidence>
<keyword evidence="4" id="KW-1185">Reference proteome</keyword>
<protein>
    <submittedName>
        <fullName evidence="3">Lipoprotein</fullName>
    </submittedName>
</protein>
<organism evidence="3 4">
    <name type="scientific">Caballeronia choica</name>
    <dbReference type="NCBI Taxonomy" id="326476"/>
    <lineage>
        <taxon>Bacteria</taxon>
        <taxon>Pseudomonadati</taxon>
        <taxon>Pseudomonadota</taxon>
        <taxon>Betaproteobacteria</taxon>
        <taxon>Burkholderiales</taxon>
        <taxon>Burkholderiaceae</taxon>
        <taxon>Caballeronia</taxon>
    </lineage>
</organism>
<dbReference type="Pfam" id="PF03640">
    <property type="entry name" value="Lipoprotein_15"/>
    <property type="match status" value="1"/>
</dbReference>
<dbReference type="Proteomes" id="UP000054770">
    <property type="component" value="Unassembled WGS sequence"/>
</dbReference>
<gene>
    <name evidence="3" type="ORF">AWB68_07879</name>
</gene>
<dbReference type="GO" id="GO:0043448">
    <property type="term" value="P:alkane catabolic process"/>
    <property type="evidence" value="ECO:0007669"/>
    <property type="project" value="TreeGrafter"/>
</dbReference>
<name>A0A158KYG9_9BURK</name>
<evidence type="ECO:0000313" key="4">
    <source>
        <dbReference type="Proteomes" id="UP000054770"/>
    </source>
</evidence>
<evidence type="ECO:0000256" key="1">
    <source>
        <dbReference type="SAM" id="MobiDB-lite"/>
    </source>
</evidence>
<dbReference type="PANTHER" id="PTHR39335">
    <property type="entry name" value="BLL4220 PROTEIN"/>
    <property type="match status" value="1"/>
</dbReference>
<feature type="region of interest" description="Disordered" evidence="1">
    <location>
        <begin position="89"/>
        <end position="119"/>
    </location>
</feature>
<dbReference type="EMBL" id="FCON02000209">
    <property type="protein sequence ID" value="SAL86015.1"/>
    <property type="molecule type" value="Genomic_DNA"/>
</dbReference>
<sequence length="119" mass="12872">MPRTRVVLLAVLISTQAGAAPPHMSDGMLVDDHGMTLYAFAGHGSPDATACEGDCERNFPPAIADPSDKPTARLSIIKTAKGERQWAYQGRPLHHGRMDKKPGDHQGDGLNGAWYPIRQ</sequence>
<dbReference type="OrthoDB" id="9800666at2"/>